<dbReference type="PROSITE" id="PS00455">
    <property type="entry name" value="AMP_BINDING"/>
    <property type="match status" value="2"/>
</dbReference>
<dbReference type="CDD" id="cd19531">
    <property type="entry name" value="LCL_NRPS-like"/>
    <property type="match status" value="1"/>
</dbReference>
<sequence length="1778" mass="194990">MEHGIPAHISSIVDLLRYRASEASGSRDRPAYTFLEDGREVTDQITFGQLRARAEVLATHLQAHTRPGDRVVLAHSVSLDYIISFFACACAGVIAVPAVPPTNTRMLPRLKHLVRDSGPSAILASRAGVDRLARLNADAGGPLDGVALIASDDPDMPERGWVDPGTRGEDILFLQYTSGSTGSPKGVMVSHRNLFANMSLFQSTLGLEVGDVLVSWLPPYHDFGLMCGICYPLYRGLHAVHMPPSVFMRRPLRWLKAASDYRAALTGAPNFAFQHCVEGISAEEKATLDLSGLRYTINGAERVRAETLDAFAAAFADCGFRAEAMTPGYGLAEATLAFSMHVGSSHHTLSVKRTALAAHRIEPAIDEADCIRLVSNGRAHDAMHDVRIVDPETRRPLASGEVGEVWLRGPSMAEGYWKKPEATAQTFRVNTADGEAGFLRTGDLGFLRDGELFLTGRRKEIMIFGGRNFYPQDIEATVEAVDPALRSNGSAAFAHEPPDGAARLILVLEVESRKTPRTADIAARIQAALLEEHELQELAAILLVKPGRIPRTSSGKIERLRCCELYLAGELEPMWRWERTAGTQDGSRLPATRVERRVAALVGRILEREVPWADADLFASGLTSLAAMETLARVETEFGIAVTPEALFSAPTVEGIAAAVEARRVEVPATAVDATDAESADEAFPLTHMQRQIWWVGRMGQDAAQAFHLATACRMDGVLEIDALAAAFDELVRRREALRVAFVEEDGIVVQRIVDVPAHALEVIDLRASEHDAWSRFLSTRVAMPFDLASGRPFRACLARLPEGRHGLLIEQHHLVSDAWAAGVLFAELAALYDVHRQGQVGPLPPVMPYAQILRDGILRQEGAQEERHLSYWREHLRGAPDVIDLPLDRPRPRRQSYRGSRVPLALSSALIDKLHVFSRTHGTTVFMTLLAAWATQLSRISGQADVVIGVPFANRHRPGASDWSALLTNIQALRMHIDAQSSVRDCVMQAKRVVLEGLAHQDVAFSDVVHALNPRRSGSHSPVFQVMLVLDNAPLPKAPYLEGLRCEPVETALPGVAYDLVLTLSERDGTMAGHLEYSSALLDRTTVEAMAGQFLHMLGAFLANPDGEAVRVPLMDEAAWQTWQDRHAASESTWNPRQHVSVLFGQQVVRHPMRRAIKDAQAQVSYGQLDRRANRVAWRLRDVGVRPGDRVVVCGTRSARLVACLLGVFKAGATYVPLPADLPRERMAYILADAFPRLVLCTDDAPATPTLRELAQSTTTPLYLCDDDESEEAPDADALGLSPDHPAYVIYTSGSTGQPKGVVNTHAGLANRLLWARERVLAPNPSCAFKTHIGFVDSVTEMLQPLLSGGELCVFDARTARDPGRFAQQLVAERISHLVLVPSLLQVLLERHAAELASVRAVVCSGERLPGALVRQMRERCPHTRLFNFYGSSEANGDSVFHEHEEAPDAVDGQRSIIGRPIANTRIYVLDAAGQPVPEGVTGEIHVGGVGVALGYLNRPALTAERFLPDPFTDEAHASMYRTGDLGRWRRDGTLEYLGRNDFQVKLRGFRIEPGEIEAHLVAQPGIRQAVVLVRQERLVAYVVGDGTPPFQPDELRAVLAKALPDYMLPSAYMSLDALPLTPSGKLDRNALPAPGLQSLTQHAYEAPQGDIEQLLAELWRELLNMERVGRQDHFFELGGHSLLAVRLVSRIRQACGVELDLRELFAHPRLEALARAVREAAVSELPPLSAVDRGEDPPLSWSQQRLWFLDRLDRASSQAYHIAASLRLRGDLDGDA</sequence>
<evidence type="ECO:0000256" key="4">
    <source>
        <dbReference type="ARBA" id="ARBA00022832"/>
    </source>
</evidence>
<evidence type="ECO:0000313" key="7">
    <source>
        <dbReference type="EMBL" id="MDF4026930.1"/>
    </source>
</evidence>
<dbReference type="SUPFAM" id="SSF47336">
    <property type="entry name" value="ACP-like"/>
    <property type="match status" value="2"/>
</dbReference>
<dbReference type="Pfam" id="PF23024">
    <property type="entry name" value="AMP-dom_DIP2-like"/>
    <property type="match status" value="1"/>
</dbReference>
<dbReference type="SMART" id="SM00823">
    <property type="entry name" value="PKS_PP"/>
    <property type="match status" value="2"/>
</dbReference>
<dbReference type="Gene3D" id="3.30.559.10">
    <property type="entry name" value="Chloramphenicol acetyltransferase-like domain"/>
    <property type="match status" value="2"/>
</dbReference>
<dbReference type="InterPro" id="IPR020806">
    <property type="entry name" value="PKS_PP-bd"/>
</dbReference>
<dbReference type="Gene3D" id="3.40.50.12780">
    <property type="entry name" value="N-terminal domain of ligase-like"/>
    <property type="match status" value="1"/>
</dbReference>
<keyword evidence="5" id="KW-0443">Lipid metabolism</keyword>
<reference evidence="7 8" key="1">
    <citation type="journal article" date="2024" name="Curr. Microbiol.">
        <title>Luteibacter sahnii sp. nov., A Novel Yellow-Colored Xanthomonadin Pigment Producing Probiotic Bacterium from Healthy Rice Seed Microbiome.</title>
        <authorList>
            <person name="Jaiswal G."/>
            <person name="Rana R."/>
            <person name="Nayak P.K."/>
            <person name="Chouhan R."/>
            <person name="Gandhi S.G."/>
            <person name="Patel H.K."/>
            <person name="Patil P.B."/>
        </authorList>
    </citation>
    <scope>NUCLEOTIDE SEQUENCE [LARGE SCALE GENOMIC DNA]</scope>
    <source>
        <strain evidence="7 8">PPL201</strain>
    </source>
</reference>
<evidence type="ECO:0000256" key="5">
    <source>
        <dbReference type="ARBA" id="ARBA00023098"/>
    </source>
</evidence>
<organism evidence="7 8">
    <name type="scientific">Luteibacter sahnii</name>
    <dbReference type="NCBI Taxonomy" id="3021977"/>
    <lineage>
        <taxon>Bacteria</taxon>
        <taxon>Pseudomonadati</taxon>
        <taxon>Pseudomonadota</taxon>
        <taxon>Gammaproteobacteria</taxon>
        <taxon>Lysobacterales</taxon>
        <taxon>Rhodanobacteraceae</taxon>
        <taxon>Luteibacter</taxon>
    </lineage>
</organism>
<dbReference type="InterPro" id="IPR009081">
    <property type="entry name" value="PP-bd_ACP"/>
</dbReference>
<accession>A0ABT6BFI9</accession>
<dbReference type="Pfam" id="PF00501">
    <property type="entry name" value="AMP-binding"/>
    <property type="match status" value="2"/>
</dbReference>
<dbReference type="PANTHER" id="PTHR45527:SF1">
    <property type="entry name" value="FATTY ACID SYNTHASE"/>
    <property type="match status" value="1"/>
</dbReference>
<dbReference type="Gene3D" id="3.30.559.30">
    <property type="entry name" value="Nonribosomal peptide synthetase, condensation domain"/>
    <property type="match status" value="1"/>
</dbReference>
<dbReference type="Pfam" id="PF13193">
    <property type="entry name" value="AMP-binding_C"/>
    <property type="match status" value="1"/>
</dbReference>
<dbReference type="InterPro" id="IPR040097">
    <property type="entry name" value="FAAL/FAAC"/>
</dbReference>
<keyword evidence="8" id="KW-1185">Reference proteome</keyword>
<dbReference type="SUPFAM" id="SSF52777">
    <property type="entry name" value="CoA-dependent acyltransferases"/>
    <property type="match status" value="2"/>
</dbReference>
<comment type="caution">
    <text evidence="7">The sequence shown here is derived from an EMBL/GenBank/DDBJ whole genome shotgun (WGS) entry which is preliminary data.</text>
</comment>
<evidence type="ECO:0000313" key="8">
    <source>
        <dbReference type="Proteomes" id="UP001528850"/>
    </source>
</evidence>
<feature type="domain" description="Carrier" evidence="6">
    <location>
        <begin position="1648"/>
        <end position="1723"/>
    </location>
</feature>
<dbReference type="Gene3D" id="2.30.38.10">
    <property type="entry name" value="Luciferase, Domain 3"/>
    <property type="match status" value="1"/>
</dbReference>
<protein>
    <submittedName>
        <fullName evidence="7">Amino acid adenylation domain-containing protein</fullName>
    </submittedName>
</protein>
<name>A0ABT6BFI9_9GAMM</name>
<dbReference type="InterPro" id="IPR045851">
    <property type="entry name" value="AMP-bd_C_sf"/>
</dbReference>
<proteinExistence type="predicted"/>
<keyword evidence="2" id="KW-0596">Phosphopantetheine</keyword>
<dbReference type="CDD" id="cd05930">
    <property type="entry name" value="A_NRPS"/>
    <property type="match status" value="1"/>
</dbReference>
<dbReference type="InterPro" id="IPR010071">
    <property type="entry name" value="AA_adenyl_dom"/>
</dbReference>
<dbReference type="Pfam" id="PF00668">
    <property type="entry name" value="Condensation"/>
    <property type="match status" value="1"/>
</dbReference>
<dbReference type="NCBIfam" id="TIGR01733">
    <property type="entry name" value="AA-adenyl-dom"/>
    <property type="match status" value="1"/>
</dbReference>
<keyword evidence="3" id="KW-0597">Phosphoprotein</keyword>
<evidence type="ECO:0000256" key="3">
    <source>
        <dbReference type="ARBA" id="ARBA00022553"/>
    </source>
</evidence>
<dbReference type="Proteomes" id="UP001528850">
    <property type="component" value="Unassembled WGS sequence"/>
</dbReference>
<keyword evidence="4" id="KW-0276">Fatty acid metabolism</keyword>
<feature type="domain" description="Carrier" evidence="6">
    <location>
        <begin position="589"/>
        <end position="664"/>
    </location>
</feature>
<dbReference type="Gene3D" id="3.30.300.30">
    <property type="match status" value="2"/>
</dbReference>
<dbReference type="InterPro" id="IPR025110">
    <property type="entry name" value="AMP-bd_C"/>
</dbReference>
<dbReference type="InterPro" id="IPR006162">
    <property type="entry name" value="Ppantetheine_attach_site"/>
</dbReference>
<evidence type="ECO:0000256" key="2">
    <source>
        <dbReference type="ARBA" id="ARBA00022450"/>
    </source>
</evidence>
<dbReference type="Pfam" id="PF00550">
    <property type="entry name" value="PP-binding"/>
    <property type="match status" value="2"/>
</dbReference>
<feature type="non-terminal residue" evidence="7">
    <location>
        <position position="1778"/>
    </location>
</feature>
<dbReference type="EMBL" id="JARJJS010000008">
    <property type="protein sequence ID" value="MDF4026930.1"/>
    <property type="molecule type" value="Genomic_DNA"/>
</dbReference>
<comment type="cofactor">
    <cofactor evidence="1">
        <name>pantetheine 4'-phosphate</name>
        <dbReference type="ChEBI" id="CHEBI:47942"/>
    </cofactor>
</comment>
<dbReference type="Gene3D" id="1.10.1200.10">
    <property type="entry name" value="ACP-like"/>
    <property type="match status" value="2"/>
</dbReference>
<dbReference type="SUPFAM" id="SSF56801">
    <property type="entry name" value="Acetyl-CoA synthetase-like"/>
    <property type="match status" value="2"/>
</dbReference>
<dbReference type="InterPro" id="IPR036736">
    <property type="entry name" value="ACP-like_sf"/>
</dbReference>
<gene>
    <name evidence="7" type="ORF">P3W24_18295</name>
</gene>
<dbReference type="PANTHER" id="PTHR45527">
    <property type="entry name" value="NONRIBOSOMAL PEPTIDE SYNTHETASE"/>
    <property type="match status" value="1"/>
</dbReference>
<dbReference type="PROSITE" id="PS50075">
    <property type="entry name" value="CARRIER"/>
    <property type="match status" value="2"/>
</dbReference>
<dbReference type="InterPro" id="IPR001242">
    <property type="entry name" value="Condensation_dom"/>
</dbReference>
<evidence type="ECO:0000259" key="6">
    <source>
        <dbReference type="PROSITE" id="PS50075"/>
    </source>
</evidence>
<evidence type="ECO:0000256" key="1">
    <source>
        <dbReference type="ARBA" id="ARBA00001957"/>
    </source>
</evidence>
<dbReference type="InterPro" id="IPR020845">
    <property type="entry name" value="AMP-binding_CS"/>
</dbReference>
<dbReference type="InterPro" id="IPR000873">
    <property type="entry name" value="AMP-dep_synth/lig_dom"/>
</dbReference>
<dbReference type="CDD" id="cd05931">
    <property type="entry name" value="FAAL"/>
    <property type="match status" value="1"/>
</dbReference>
<dbReference type="InterPro" id="IPR042099">
    <property type="entry name" value="ANL_N_sf"/>
</dbReference>
<dbReference type="Gene3D" id="3.40.50.980">
    <property type="match status" value="2"/>
</dbReference>
<dbReference type="InterPro" id="IPR023213">
    <property type="entry name" value="CAT-like_dom_sf"/>
</dbReference>
<dbReference type="PROSITE" id="PS00012">
    <property type="entry name" value="PHOSPHOPANTETHEINE"/>
    <property type="match status" value="1"/>
</dbReference>